<protein>
    <recommendedName>
        <fullName evidence="1">4Fe-4S ferredoxin-type domain-containing protein</fullName>
    </recommendedName>
</protein>
<name>A0ABS5DUW6_9BURK</name>
<dbReference type="PROSITE" id="PS51379">
    <property type="entry name" value="4FE4S_FER_2"/>
    <property type="match status" value="1"/>
</dbReference>
<evidence type="ECO:0000313" key="3">
    <source>
        <dbReference type="Proteomes" id="UP000672097"/>
    </source>
</evidence>
<comment type="caution">
    <text evidence="2">The sequence shown here is derived from an EMBL/GenBank/DDBJ whole genome shotgun (WGS) entry which is preliminary data.</text>
</comment>
<sequence length="120" mass="13114">MRSKPPLKATRPPTARVILLRQEAPAQPSPGEPCNGCGVCCAAEPCPLGILVSGRRQGRCRALHWDTALSLYRCGMVSQPQRLWPWLPLWARASVSRWARRWISSASGCDATLVGSPAPR</sequence>
<dbReference type="Proteomes" id="UP000672097">
    <property type="component" value="Unassembled WGS sequence"/>
</dbReference>
<proteinExistence type="predicted"/>
<gene>
    <name evidence="2" type="ORF">KAK11_06295</name>
</gene>
<organism evidence="2 3">
    <name type="scientific">Ideonella paludis</name>
    <dbReference type="NCBI Taxonomy" id="1233411"/>
    <lineage>
        <taxon>Bacteria</taxon>
        <taxon>Pseudomonadati</taxon>
        <taxon>Pseudomonadota</taxon>
        <taxon>Betaproteobacteria</taxon>
        <taxon>Burkholderiales</taxon>
        <taxon>Sphaerotilaceae</taxon>
        <taxon>Ideonella</taxon>
    </lineage>
</organism>
<accession>A0ABS5DUW6</accession>
<dbReference type="InterPro" id="IPR017896">
    <property type="entry name" value="4Fe4S_Fe-S-bd"/>
</dbReference>
<feature type="domain" description="4Fe-4S ferredoxin-type" evidence="1">
    <location>
        <begin position="24"/>
        <end position="56"/>
    </location>
</feature>
<dbReference type="RefSeq" id="WP_210807356.1">
    <property type="nucleotide sequence ID" value="NZ_JAGQDG010000002.1"/>
</dbReference>
<keyword evidence="3" id="KW-1185">Reference proteome</keyword>
<evidence type="ECO:0000313" key="2">
    <source>
        <dbReference type="EMBL" id="MBQ0934932.1"/>
    </source>
</evidence>
<reference evidence="2 3" key="1">
    <citation type="submission" date="2021-04" db="EMBL/GenBank/DDBJ databases">
        <title>The genome sequence of type strain Ideonella paludis KCTC 32238.</title>
        <authorList>
            <person name="Liu Y."/>
        </authorList>
    </citation>
    <scope>NUCLEOTIDE SEQUENCE [LARGE SCALE GENOMIC DNA]</scope>
    <source>
        <strain evidence="2 3">KCTC 32238</strain>
    </source>
</reference>
<dbReference type="EMBL" id="JAGQDG010000002">
    <property type="protein sequence ID" value="MBQ0934932.1"/>
    <property type="molecule type" value="Genomic_DNA"/>
</dbReference>
<evidence type="ECO:0000259" key="1">
    <source>
        <dbReference type="PROSITE" id="PS51379"/>
    </source>
</evidence>